<evidence type="ECO:0000256" key="2">
    <source>
        <dbReference type="SAM" id="Phobius"/>
    </source>
</evidence>
<dbReference type="RefSeq" id="WP_182840702.1">
    <property type="nucleotide sequence ID" value="NZ_JACJID010000011.1"/>
</dbReference>
<evidence type="ECO:0000256" key="1">
    <source>
        <dbReference type="SAM" id="MobiDB-lite"/>
    </source>
</evidence>
<dbReference type="Proteomes" id="UP000517916">
    <property type="component" value="Unassembled WGS sequence"/>
</dbReference>
<dbReference type="EMBL" id="JACJID010000011">
    <property type="protein sequence ID" value="MBA8932181.1"/>
    <property type="molecule type" value="Genomic_DNA"/>
</dbReference>
<accession>A0ABR6BZV9</accession>
<gene>
    <name evidence="3" type="ORF">BC739_009440</name>
</gene>
<evidence type="ECO:0000313" key="4">
    <source>
        <dbReference type="Proteomes" id="UP000517916"/>
    </source>
</evidence>
<organism evidence="3 4">
    <name type="scientific">Kutzneria viridogrisea</name>
    <dbReference type="NCBI Taxonomy" id="47990"/>
    <lineage>
        <taxon>Bacteria</taxon>
        <taxon>Bacillati</taxon>
        <taxon>Actinomycetota</taxon>
        <taxon>Actinomycetes</taxon>
        <taxon>Pseudonocardiales</taxon>
        <taxon>Pseudonocardiaceae</taxon>
        <taxon>Kutzneria</taxon>
    </lineage>
</organism>
<feature type="region of interest" description="Disordered" evidence="1">
    <location>
        <begin position="65"/>
        <end position="93"/>
    </location>
</feature>
<keyword evidence="2" id="KW-0472">Membrane</keyword>
<feature type="transmembrane region" description="Helical" evidence="2">
    <location>
        <begin position="39"/>
        <end position="60"/>
    </location>
</feature>
<keyword evidence="2" id="KW-1133">Transmembrane helix</keyword>
<name>A0ABR6BZV9_9PSEU</name>
<sequence length="93" mass="9442">MLDDDARTRRARSLLLVVCGTVIVLIMGVLAMVLLPLAFIGVGGSVAGGGGSALLGLAALRRRRGRQGKTGGRGLPRPGRRAGDASCRPGAAH</sequence>
<evidence type="ECO:0000313" key="3">
    <source>
        <dbReference type="EMBL" id="MBA8932181.1"/>
    </source>
</evidence>
<proteinExistence type="predicted"/>
<keyword evidence="4" id="KW-1185">Reference proteome</keyword>
<comment type="caution">
    <text evidence="3">The sequence shown here is derived from an EMBL/GenBank/DDBJ whole genome shotgun (WGS) entry which is preliminary data.</text>
</comment>
<keyword evidence="2" id="KW-0812">Transmembrane</keyword>
<protein>
    <submittedName>
        <fullName evidence="3">Uncharacterized protein</fullName>
    </submittedName>
</protein>
<reference evidence="3 4" key="1">
    <citation type="submission" date="2020-08" db="EMBL/GenBank/DDBJ databases">
        <title>Genomic Encyclopedia of Archaeal and Bacterial Type Strains, Phase II (KMG-II): from individual species to whole genera.</title>
        <authorList>
            <person name="Goeker M."/>
        </authorList>
    </citation>
    <scope>NUCLEOTIDE SEQUENCE [LARGE SCALE GENOMIC DNA]</scope>
    <source>
        <strain evidence="3 4">DSM 43850</strain>
    </source>
</reference>
<feature type="transmembrane region" description="Helical" evidence="2">
    <location>
        <begin position="12"/>
        <end position="33"/>
    </location>
</feature>